<sequence length="720" mass="83093">MNVNNPIGYENSLFSLLNLDHPGLERVKKAVLDERYDEGLMAFKQYLLSRTYPKMFLCKEDLAEVCEYVSLHCPEELREVMKAADEVVAQTFLFRFPWDMERTCVPVTFDGPIDWNHIPDGDVEWAYMLNRHRYWLALGQAYQMTGDEKYANTFCLQLEDWIERNPVPSEQTMGTLTWRSIEAGLRCGNWIKTLPFVMNSPHMTSHLLTKVFISMHEHAEYLASSFTGWKHISNWGVLETCGLIEMSVFVPEFKRSFHWQQLSIERMGETARLQVMKDGIHWEQSPTYHHEVLNCYLDMLTLTINNKIEIEYSITETIRKMAIASLYWAKPNHRQIMLGDSDNNDIRSVLTASAIVLQDATLRFGGYDRIDFDNVWNFGSNGIRYYDECPVLVPPRLSHAFEHSGHYVMRSGWDEQALYLYFRCGPLGGGHGHADMLHIDIHAYGKELLTDLGRYNYSDHTPLRRQLKLCSSHNTTVVDDIEFTEVIDTWQFGRVASKTCSEWITETGYDYVSGSHNGYKHLDDPVYPSRQIIFIKPYYWLLVDYFDSQHEHTCKQYFHFAPGEISTSQETGICRTENKHEANLCIIPVHASELKVELSEGVISYEYNLVEPNYHVSYERTHSGAFSMMQVLYPLRAGETTLPIVKKITVFLYTGELADDSSVEACKIMLPQSDEEHIIVVCHRPPARAIDSYVVDGIQIFGEVVLIVTKGEGKEITVIK</sequence>
<dbReference type="RefSeq" id="WP_127193578.1">
    <property type="nucleotide sequence ID" value="NZ_RZNY01000016.1"/>
</dbReference>
<keyword evidence="3" id="KW-0574">Periplasm</keyword>
<evidence type="ECO:0000259" key="5">
    <source>
        <dbReference type="Pfam" id="PF07940"/>
    </source>
</evidence>
<keyword evidence="2" id="KW-0732">Signal</keyword>
<dbReference type="InterPro" id="IPR012480">
    <property type="entry name" value="Hepar_II_III_C"/>
</dbReference>
<dbReference type="Proteomes" id="UP000279446">
    <property type="component" value="Unassembled WGS sequence"/>
</dbReference>
<evidence type="ECO:0000256" key="2">
    <source>
        <dbReference type="ARBA" id="ARBA00022729"/>
    </source>
</evidence>
<dbReference type="GO" id="GO:0042597">
    <property type="term" value="C:periplasmic space"/>
    <property type="evidence" value="ECO:0007669"/>
    <property type="project" value="UniProtKB-SubCell"/>
</dbReference>
<keyword evidence="4 7" id="KW-0456">Lyase</keyword>
<evidence type="ECO:0000256" key="1">
    <source>
        <dbReference type="ARBA" id="ARBA00004418"/>
    </source>
</evidence>
<evidence type="ECO:0000313" key="8">
    <source>
        <dbReference type="Proteomes" id="UP000279446"/>
    </source>
</evidence>
<comment type="caution">
    <text evidence="7">The sequence shown here is derived from an EMBL/GenBank/DDBJ whole genome shotgun (WGS) entry which is preliminary data.</text>
</comment>
<organism evidence="7 8">
    <name type="scientific">Paenibacillus anaericanus</name>
    <dbReference type="NCBI Taxonomy" id="170367"/>
    <lineage>
        <taxon>Bacteria</taxon>
        <taxon>Bacillati</taxon>
        <taxon>Bacillota</taxon>
        <taxon>Bacilli</taxon>
        <taxon>Bacillales</taxon>
        <taxon>Paenibacillaceae</taxon>
        <taxon>Paenibacillus</taxon>
    </lineage>
</organism>
<accession>A0A433Y5V4</accession>
<dbReference type="Gene3D" id="1.50.10.100">
    <property type="entry name" value="Chondroitin AC/alginate lyase"/>
    <property type="match status" value="1"/>
</dbReference>
<protein>
    <submittedName>
        <fullName evidence="7">Alginate lyase family protein</fullName>
    </submittedName>
</protein>
<keyword evidence="8" id="KW-1185">Reference proteome</keyword>
<evidence type="ECO:0000256" key="3">
    <source>
        <dbReference type="ARBA" id="ARBA00022764"/>
    </source>
</evidence>
<name>A0A433Y5V4_9BACL</name>
<dbReference type="Pfam" id="PF16889">
    <property type="entry name" value="Hepar_II_III_N"/>
    <property type="match status" value="1"/>
</dbReference>
<feature type="domain" description="Heparinase II/III-like C-terminal" evidence="5">
    <location>
        <begin position="394"/>
        <end position="611"/>
    </location>
</feature>
<dbReference type="PANTHER" id="PTHR39210:SF1">
    <property type="entry name" value="HEPARIN-SULFATE LYASE"/>
    <property type="match status" value="1"/>
</dbReference>
<reference evidence="7 8" key="1">
    <citation type="submission" date="2018-12" db="EMBL/GenBank/DDBJ databases">
        <authorList>
            <person name="Sun L."/>
            <person name="Chen Z."/>
        </authorList>
    </citation>
    <scope>NUCLEOTIDE SEQUENCE [LARGE SCALE GENOMIC DNA]</scope>
    <source>
        <strain evidence="7 8">DSM 15890</strain>
    </source>
</reference>
<dbReference type="Gene3D" id="2.70.98.70">
    <property type="match status" value="1"/>
</dbReference>
<proteinExistence type="predicted"/>
<dbReference type="GO" id="GO:0016829">
    <property type="term" value="F:lyase activity"/>
    <property type="evidence" value="ECO:0007669"/>
    <property type="project" value="UniProtKB-KW"/>
</dbReference>
<dbReference type="AlphaFoldDB" id="A0A433Y5V4"/>
<dbReference type="SUPFAM" id="SSF48230">
    <property type="entry name" value="Chondroitin AC/alginate lyase"/>
    <property type="match status" value="1"/>
</dbReference>
<dbReference type="InterPro" id="IPR031680">
    <property type="entry name" value="Hepar_II_III_N"/>
</dbReference>
<dbReference type="OrthoDB" id="7335480at2"/>
<dbReference type="Pfam" id="PF07940">
    <property type="entry name" value="Hepar_II_III_C"/>
    <property type="match status" value="1"/>
</dbReference>
<evidence type="ECO:0000313" key="7">
    <source>
        <dbReference type="EMBL" id="RUT43956.1"/>
    </source>
</evidence>
<comment type="subcellular location">
    <subcellularLocation>
        <location evidence="1">Periplasm</location>
    </subcellularLocation>
</comment>
<evidence type="ECO:0000256" key="4">
    <source>
        <dbReference type="ARBA" id="ARBA00023239"/>
    </source>
</evidence>
<dbReference type="InterPro" id="IPR008929">
    <property type="entry name" value="Chondroitin_lyas"/>
</dbReference>
<dbReference type="EMBL" id="RZNY01000016">
    <property type="protein sequence ID" value="RUT43956.1"/>
    <property type="molecule type" value="Genomic_DNA"/>
</dbReference>
<dbReference type="PANTHER" id="PTHR39210">
    <property type="entry name" value="HEPARIN-SULFATE LYASE"/>
    <property type="match status" value="1"/>
</dbReference>
<feature type="domain" description="Heparin-sulfate lyase N-terminal" evidence="6">
    <location>
        <begin position="13"/>
        <end position="348"/>
    </location>
</feature>
<evidence type="ECO:0000259" key="6">
    <source>
        <dbReference type="Pfam" id="PF16889"/>
    </source>
</evidence>
<gene>
    <name evidence="7" type="ORF">EJP82_18635</name>
</gene>